<evidence type="ECO:0000313" key="3">
    <source>
        <dbReference type="Proteomes" id="UP000280696"/>
    </source>
</evidence>
<dbReference type="AlphaFoldDB" id="A0A3A9ATB7"/>
<organism evidence="2 3">
    <name type="scientific">Parablautia intestinalis</name>
    <dbReference type="NCBI Taxonomy" id="2320100"/>
    <lineage>
        <taxon>Bacteria</taxon>
        <taxon>Bacillati</taxon>
        <taxon>Bacillota</taxon>
        <taxon>Clostridia</taxon>
        <taxon>Lachnospirales</taxon>
        <taxon>Lachnospiraceae</taxon>
        <taxon>Parablautia</taxon>
    </lineage>
</organism>
<keyword evidence="1" id="KW-1133">Transmembrane helix</keyword>
<reference evidence="2 3" key="1">
    <citation type="submission" date="2018-09" db="EMBL/GenBank/DDBJ databases">
        <title>Murine metabolic-syndrome-specific gut microbial biobank.</title>
        <authorList>
            <person name="Liu C."/>
        </authorList>
    </citation>
    <scope>NUCLEOTIDE SEQUENCE [LARGE SCALE GENOMIC DNA]</scope>
    <source>
        <strain evidence="2 3">0.1xD8-82</strain>
    </source>
</reference>
<keyword evidence="1" id="KW-0812">Transmembrane</keyword>
<sequence length="71" mass="8028">MGMIEIAVICIIIFVYVELAVFFGYYMYLLTSKGGEENPDKKQVKRYSIIAGVAFPITFAIIMANKAAERR</sequence>
<dbReference type="EMBL" id="RAYQ01000001">
    <property type="protein sequence ID" value="RKI94304.1"/>
    <property type="molecule type" value="Genomic_DNA"/>
</dbReference>
<evidence type="ECO:0000256" key="1">
    <source>
        <dbReference type="SAM" id="Phobius"/>
    </source>
</evidence>
<comment type="caution">
    <text evidence="2">The sequence shown here is derived from an EMBL/GenBank/DDBJ whole genome shotgun (WGS) entry which is preliminary data.</text>
</comment>
<dbReference type="RefSeq" id="WP_120466176.1">
    <property type="nucleotide sequence ID" value="NZ_CATJBT010000239.1"/>
</dbReference>
<dbReference type="Proteomes" id="UP000280696">
    <property type="component" value="Unassembled WGS sequence"/>
</dbReference>
<accession>A0A3A9ATB7</accession>
<keyword evidence="3" id="KW-1185">Reference proteome</keyword>
<keyword evidence="1" id="KW-0472">Membrane</keyword>
<feature type="transmembrane region" description="Helical" evidence="1">
    <location>
        <begin position="47"/>
        <end position="65"/>
    </location>
</feature>
<gene>
    <name evidence="2" type="ORF">D7V94_01815</name>
</gene>
<feature type="transmembrane region" description="Helical" evidence="1">
    <location>
        <begin position="7"/>
        <end position="27"/>
    </location>
</feature>
<name>A0A3A9ATB7_9FIRM</name>
<protein>
    <submittedName>
        <fullName evidence="2">Uncharacterized protein</fullName>
    </submittedName>
</protein>
<evidence type="ECO:0000313" key="2">
    <source>
        <dbReference type="EMBL" id="RKI94304.1"/>
    </source>
</evidence>
<dbReference type="OrthoDB" id="9920966at2"/>
<proteinExistence type="predicted"/>